<dbReference type="Proteomes" id="UP001597340">
    <property type="component" value="Unassembled WGS sequence"/>
</dbReference>
<protein>
    <submittedName>
        <fullName evidence="1">PEP-utilizing protein</fullName>
    </submittedName>
</protein>
<reference evidence="2" key="1">
    <citation type="journal article" date="2019" name="Int. J. Syst. Evol. Microbiol.">
        <title>The Global Catalogue of Microorganisms (GCM) 10K type strain sequencing project: providing services to taxonomists for standard genome sequencing and annotation.</title>
        <authorList>
            <consortium name="The Broad Institute Genomics Platform"/>
            <consortium name="The Broad Institute Genome Sequencing Center for Infectious Disease"/>
            <person name="Wu L."/>
            <person name="Ma J."/>
        </authorList>
    </citation>
    <scope>NUCLEOTIDE SEQUENCE [LARGE SCALE GENOMIC DNA]</scope>
    <source>
        <strain evidence="2">CCM 9147</strain>
    </source>
</reference>
<gene>
    <name evidence="1" type="ORF">ACFQ5D_07660</name>
</gene>
<comment type="caution">
    <text evidence="1">The sequence shown here is derived from an EMBL/GenBank/DDBJ whole genome shotgun (WGS) entry which is preliminary data.</text>
</comment>
<dbReference type="EMBL" id="JBHTNZ010000007">
    <property type="protein sequence ID" value="MFD1461316.1"/>
    <property type="molecule type" value="Genomic_DNA"/>
</dbReference>
<dbReference type="InterPro" id="IPR015813">
    <property type="entry name" value="Pyrv/PenolPyrv_kinase-like_dom"/>
</dbReference>
<organism evidence="1 2">
    <name type="scientific">Paenibacillus farraposensis</name>
    <dbReference type="NCBI Taxonomy" id="2807095"/>
    <lineage>
        <taxon>Bacteria</taxon>
        <taxon>Bacillati</taxon>
        <taxon>Bacillota</taxon>
        <taxon>Bacilli</taxon>
        <taxon>Bacillales</taxon>
        <taxon>Paenibacillaceae</taxon>
        <taxon>Paenibacillus</taxon>
    </lineage>
</organism>
<evidence type="ECO:0000313" key="1">
    <source>
        <dbReference type="EMBL" id="MFD1461316.1"/>
    </source>
</evidence>
<proteinExistence type="predicted"/>
<keyword evidence="2" id="KW-1185">Reference proteome</keyword>
<evidence type="ECO:0000313" key="2">
    <source>
        <dbReference type="Proteomes" id="UP001597340"/>
    </source>
</evidence>
<name>A0ABW4DDA5_9BACL</name>
<dbReference type="SUPFAM" id="SSF51621">
    <property type="entry name" value="Phosphoenolpyruvate/pyruvate domain"/>
    <property type="match status" value="1"/>
</dbReference>
<accession>A0ABW4DDA5</accession>
<sequence length="430" mass="47434">MEAKMTYVFTELLGNKNRREEALLAVTPELLEEIMLNKDNTDSRKAIDTLLKWSDEYSHTPIRIYGDAPERTNRLSTRPASLPNIESFDGYSLLHGPLSQTSSRIAELCYAYLDAAESGQMNPVPKGKPNSIPIPGSCASDTYKTFNRASGLCEHLSRRIIGLLETEYEGLFEFLNGLPLSIALIEQTNAVGIGSLQDMQLEALLRAALRSIRQGGEPRLEILVRNPADVNQFRATRDWIDSVAEQTLCGRLRCIPYRVGVLLTIGMSMTTDESQPRNGQHGHSGEHASVNHMPEVNAQQIKQASQAVDMARFADTIILEVASIVSANREAKERLYPACANEHRNGAAALTDITEAIRGVKPELPIWLALDEIHPTLEGAAIWGNELTGIICPDEAVPAARIGTARYGILQHSEQHSSDALHKHAQQFPQ</sequence>